<name>A0A8X6PZX1_NEPPI</name>
<proteinExistence type="predicted"/>
<keyword evidence="3" id="KW-1185">Reference proteome</keyword>
<feature type="non-terminal residue" evidence="2">
    <location>
        <position position="1"/>
    </location>
</feature>
<dbReference type="Proteomes" id="UP000887013">
    <property type="component" value="Unassembled WGS sequence"/>
</dbReference>
<protein>
    <submittedName>
        <fullName evidence="2">Uncharacterized protein</fullName>
    </submittedName>
</protein>
<sequence>EHCKTKIRRQMTVFIQLMILLLPVKFIDFSNGWSS</sequence>
<comment type="caution">
    <text evidence="2">The sequence shown here is derived from an EMBL/GenBank/DDBJ whole genome shotgun (WGS) entry which is preliminary data.</text>
</comment>
<dbReference type="EMBL" id="BMAW01073877">
    <property type="protein sequence ID" value="GFT89697.1"/>
    <property type="molecule type" value="Genomic_DNA"/>
</dbReference>
<organism evidence="2 3">
    <name type="scientific">Nephila pilipes</name>
    <name type="common">Giant wood spider</name>
    <name type="synonym">Nephila maculata</name>
    <dbReference type="NCBI Taxonomy" id="299642"/>
    <lineage>
        <taxon>Eukaryota</taxon>
        <taxon>Metazoa</taxon>
        <taxon>Ecdysozoa</taxon>
        <taxon>Arthropoda</taxon>
        <taxon>Chelicerata</taxon>
        <taxon>Arachnida</taxon>
        <taxon>Araneae</taxon>
        <taxon>Araneomorphae</taxon>
        <taxon>Entelegynae</taxon>
        <taxon>Araneoidea</taxon>
        <taxon>Nephilidae</taxon>
        <taxon>Nephila</taxon>
    </lineage>
</organism>
<keyword evidence="1" id="KW-1133">Transmembrane helix</keyword>
<gene>
    <name evidence="2" type="ORF">NPIL_682871</name>
</gene>
<dbReference type="AlphaFoldDB" id="A0A8X6PZX1"/>
<accession>A0A8X6PZX1</accession>
<keyword evidence="1" id="KW-0472">Membrane</keyword>
<reference evidence="2" key="1">
    <citation type="submission" date="2020-08" db="EMBL/GenBank/DDBJ databases">
        <title>Multicomponent nature underlies the extraordinary mechanical properties of spider dragline silk.</title>
        <authorList>
            <person name="Kono N."/>
            <person name="Nakamura H."/>
            <person name="Mori M."/>
            <person name="Yoshida Y."/>
            <person name="Ohtoshi R."/>
            <person name="Malay A.D."/>
            <person name="Moran D.A.P."/>
            <person name="Tomita M."/>
            <person name="Numata K."/>
            <person name="Arakawa K."/>
        </authorList>
    </citation>
    <scope>NUCLEOTIDE SEQUENCE</scope>
</reference>
<evidence type="ECO:0000313" key="3">
    <source>
        <dbReference type="Proteomes" id="UP000887013"/>
    </source>
</evidence>
<feature type="transmembrane region" description="Helical" evidence="1">
    <location>
        <begin position="12"/>
        <end position="33"/>
    </location>
</feature>
<keyword evidence="1" id="KW-0812">Transmembrane</keyword>
<evidence type="ECO:0000313" key="2">
    <source>
        <dbReference type="EMBL" id="GFT89697.1"/>
    </source>
</evidence>
<evidence type="ECO:0000256" key="1">
    <source>
        <dbReference type="SAM" id="Phobius"/>
    </source>
</evidence>